<dbReference type="GO" id="GO:0003735">
    <property type="term" value="F:structural constituent of ribosome"/>
    <property type="evidence" value="ECO:0007669"/>
    <property type="project" value="UniProtKB-UniRule"/>
</dbReference>
<keyword evidence="5 7" id="KW-0687">Ribonucleoprotein</keyword>
<dbReference type="PANTHER" id="PTHR11229">
    <property type="entry name" value="50S RIBOSOMAL PROTEIN L3"/>
    <property type="match status" value="1"/>
</dbReference>
<dbReference type="Proteomes" id="UP000005496">
    <property type="component" value="Unassembled WGS sequence"/>
</dbReference>
<evidence type="ECO:0000256" key="6">
    <source>
        <dbReference type="ARBA" id="ARBA00035243"/>
    </source>
</evidence>
<keyword evidence="2 7" id="KW-0699">rRNA-binding</keyword>
<evidence type="ECO:0000256" key="7">
    <source>
        <dbReference type="HAMAP-Rule" id="MF_01325"/>
    </source>
</evidence>
<reference evidence="8" key="1">
    <citation type="submission" date="2010-05" db="EMBL/GenBank/DDBJ databases">
        <title>The draft genome of Desulfonatronospira thiodismutans ASO3-1.</title>
        <authorList>
            <consortium name="US DOE Joint Genome Institute (JGI-PGF)"/>
            <person name="Lucas S."/>
            <person name="Copeland A."/>
            <person name="Lapidus A."/>
            <person name="Cheng J.-F."/>
            <person name="Bruce D."/>
            <person name="Goodwin L."/>
            <person name="Pitluck S."/>
            <person name="Chertkov O."/>
            <person name="Brettin T."/>
            <person name="Detter J.C."/>
            <person name="Han C."/>
            <person name="Land M.L."/>
            <person name="Hauser L."/>
            <person name="Kyrpides N."/>
            <person name="Mikhailova N."/>
            <person name="Muyzer G."/>
            <person name="Woyke T."/>
        </authorList>
    </citation>
    <scope>NUCLEOTIDE SEQUENCE [LARGE SCALE GENOMIC DNA]</scope>
    <source>
        <strain evidence="8">ASO3-1</strain>
    </source>
</reference>
<dbReference type="eggNOG" id="COG0087">
    <property type="taxonomic scope" value="Bacteria"/>
</dbReference>
<comment type="caution">
    <text evidence="8">The sequence shown here is derived from an EMBL/GenBank/DDBJ whole genome shotgun (WGS) entry which is preliminary data.</text>
</comment>
<dbReference type="PANTHER" id="PTHR11229:SF16">
    <property type="entry name" value="LARGE RIBOSOMAL SUBUNIT PROTEIN UL3C"/>
    <property type="match status" value="1"/>
</dbReference>
<dbReference type="InterPro" id="IPR019927">
    <property type="entry name" value="Ribosomal_uL3_bac/org-type"/>
</dbReference>
<keyword evidence="4 7" id="KW-0689">Ribosomal protein</keyword>
<evidence type="ECO:0000313" key="9">
    <source>
        <dbReference type="Proteomes" id="UP000005496"/>
    </source>
</evidence>
<dbReference type="FunFam" id="3.30.160.810:FF:000001">
    <property type="entry name" value="50S ribosomal protein L3"/>
    <property type="match status" value="1"/>
</dbReference>
<keyword evidence="3 7" id="KW-0694">RNA-binding</keyword>
<dbReference type="RefSeq" id="WP_008871706.1">
    <property type="nucleotide sequence ID" value="NZ_ACJN02000004.1"/>
</dbReference>
<dbReference type="GO" id="GO:0019843">
    <property type="term" value="F:rRNA binding"/>
    <property type="evidence" value="ECO:0007669"/>
    <property type="project" value="UniProtKB-UniRule"/>
</dbReference>
<dbReference type="EMBL" id="ACJN02000004">
    <property type="protein sequence ID" value="EFI33013.1"/>
    <property type="molecule type" value="Genomic_DNA"/>
</dbReference>
<protein>
    <recommendedName>
        <fullName evidence="6 7">Large ribosomal subunit protein uL3</fullName>
    </recommendedName>
</protein>
<comment type="subunit">
    <text evidence="7">Part of the 50S ribosomal subunit. Forms a cluster with proteins L14 and L19.</text>
</comment>
<dbReference type="FunFam" id="2.40.30.10:FF:000004">
    <property type="entry name" value="50S ribosomal protein L3"/>
    <property type="match status" value="1"/>
</dbReference>
<gene>
    <name evidence="7" type="primary">rplC</name>
    <name evidence="8" type="ORF">Dthio_PD0327</name>
</gene>
<dbReference type="Gene3D" id="2.40.30.10">
    <property type="entry name" value="Translation factors"/>
    <property type="match status" value="1"/>
</dbReference>
<dbReference type="Gene3D" id="3.30.160.810">
    <property type="match status" value="1"/>
</dbReference>
<dbReference type="GO" id="GO:0006412">
    <property type="term" value="P:translation"/>
    <property type="evidence" value="ECO:0007669"/>
    <property type="project" value="UniProtKB-UniRule"/>
</dbReference>
<dbReference type="HAMAP" id="MF_01325_B">
    <property type="entry name" value="Ribosomal_uL3_B"/>
    <property type="match status" value="1"/>
</dbReference>
<dbReference type="InterPro" id="IPR000597">
    <property type="entry name" value="Ribosomal_uL3"/>
</dbReference>
<evidence type="ECO:0000256" key="4">
    <source>
        <dbReference type="ARBA" id="ARBA00022980"/>
    </source>
</evidence>
<dbReference type="InterPro" id="IPR009000">
    <property type="entry name" value="Transl_B-barrel_sf"/>
</dbReference>
<evidence type="ECO:0000256" key="1">
    <source>
        <dbReference type="ARBA" id="ARBA00006540"/>
    </source>
</evidence>
<dbReference type="NCBIfam" id="TIGR03625">
    <property type="entry name" value="L3_bact"/>
    <property type="match status" value="1"/>
</dbReference>
<comment type="function">
    <text evidence="7">One of the primary rRNA binding proteins, it binds directly near the 3'-end of the 23S rRNA, where it nucleates assembly of the 50S subunit.</text>
</comment>
<evidence type="ECO:0000256" key="3">
    <source>
        <dbReference type="ARBA" id="ARBA00022884"/>
    </source>
</evidence>
<comment type="similarity">
    <text evidence="1 7">Belongs to the universal ribosomal protein uL3 family.</text>
</comment>
<organism evidence="8 9">
    <name type="scientific">Desulfonatronospira thiodismutans ASO3-1</name>
    <dbReference type="NCBI Taxonomy" id="555779"/>
    <lineage>
        <taxon>Bacteria</taxon>
        <taxon>Pseudomonadati</taxon>
        <taxon>Thermodesulfobacteriota</taxon>
        <taxon>Desulfovibrionia</taxon>
        <taxon>Desulfovibrionales</taxon>
        <taxon>Desulfonatronovibrionaceae</taxon>
        <taxon>Desulfonatronospira</taxon>
    </lineage>
</organism>
<dbReference type="OrthoDB" id="9806135at2"/>
<name>D6SUN3_9BACT</name>
<dbReference type="AlphaFoldDB" id="D6SUN3"/>
<evidence type="ECO:0000256" key="2">
    <source>
        <dbReference type="ARBA" id="ARBA00022730"/>
    </source>
</evidence>
<accession>D6SUN3</accession>
<dbReference type="SUPFAM" id="SSF50447">
    <property type="entry name" value="Translation proteins"/>
    <property type="match status" value="1"/>
</dbReference>
<evidence type="ECO:0000313" key="8">
    <source>
        <dbReference type="EMBL" id="EFI33013.1"/>
    </source>
</evidence>
<sequence length="210" mass="23078">MKHTIGLIGKKLGMTSVFSDDGKFIPVTVIQAGPCPVIQKKDQDKDGYSAIQIGYDSMPGHKLNKPVRGHQAKAGKGFFRKLTEFSPENVEEFEPGQELNVEIFKPGDRIKLTGTSKGKGFAGVMKRWNFRGLPRTHGHEKVHRSPGAIGQCADPGKVFKGKKMPGRMGNKTVSYKNAEIISVRTQDNVILVKGQVPGPRNGYVVLHKQD</sequence>
<keyword evidence="9" id="KW-1185">Reference proteome</keyword>
<proteinExistence type="inferred from homology"/>
<dbReference type="Pfam" id="PF00297">
    <property type="entry name" value="Ribosomal_L3"/>
    <property type="match status" value="1"/>
</dbReference>
<dbReference type="GO" id="GO:0022625">
    <property type="term" value="C:cytosolic large ribosomal subunit"/>
    <property type="evidence" value="ECO:0007669"/>
    <property type="project" value="TreeGrafter"/>
</dbReference>
<evidence type="ECO:0000256" key="5">
    <source>
        <dbReference type="ARBA" id="ARBA00023274"/>
    </source>
</evidence>